<dbReference type="InterPro" id="IPR029025">
    <property type="entry name" value="T3SS_substrate_exporter_C"/>
</dbReference>
<evidence type="ECO:0000313" key="2">
    <source>
        <dbReference type="Proteomes" id="UP000078116"/>
    </source>
</evidence>
<evidence type="ECO:0000313" key="1">
    <source>
        <dbReference type="EMBL" id="OAJ61886.1"/>
    </source>
</evidence>
<dbReference type="Proteomes" id="UP000078116">
    <property type="component" value="Unassembled WGS sequence"/>
</dbReference>
<comment type="caution">
    <text evidence="1">The sequence shown here is derived from an EMBL/GenBank/DDBJ whole genome shotgun (WGS) entry which is preliminary data.</text>
</comment>
<accession>A0A1A9N9T2</accession>
<organism evidence="1 2">
    <name type="scientific">Paraburkholderia ginsengiterrae</name>
    <dbReference type="NCBI Taxonomy" id="1462993"/>
    <lineage>
        <taxon>Bacteria</taxon>
        <taxon>Pseudomonadati</taxon>
        <taxon>Pseudomonadota</taxon>
        <taxon>Betaproteobacteria</taxon>
        <taxon>Burkholderiales</taxon>
        <taxon>Burkholderiaceae</taxon>
        <taxon>Paraburkholderia</taxon>
    </lineage>
</organism>
<sequence length="124" mass="11901">MGSVEGVGGGLVAAGRGAVGGGGKYQCGAGGRAGRGWGVGGLGGGGGLARDVAGGEGAKRRAGWDNGLIVDARDWAVAVSEAASGQPVRLVTGKGMEERAAQVRGLAGQANVPIMGNPHVGRAL</sequence>
<reference evidence="1 2" key="1">
    <citation type="submission" date="2016-04" db="EMBL/GenBank/DDBJ databases">
        <title>Reclassification of Paraburkholderia panaciterrae (Farh et al. 2015) Dobritsa &amp; Samadpour 2016 as a later homotypic synonym of Paraburkholderia ginsengiterrae (Farh et al. 2015) Dobritsa &amp; Samadpour 2016.</title>
        <authorList>
            <person name="Dobritsa A.P."/>
            <person name="Kutumbaka K."/>
            <person name="Samadpour M."/>
        </authorList>
    </citation>
    <scope>NUCLEOTIDE SEQUENCE [LARGE SCALE GENOMIC DNA]</scope>
    <source>
        <strain evidence="1 2">DCY85</strain>
    </source>
</reference>
<dbReference type="EMBL" id="LXKA01000190">
    <property type="protein sequence ID" value="OAJ61886.1"/>
    <property type="molecule type" value="Genomic_DNA"/>
</dbReference>
<dbReference type="SUPFAM" id="SSF160544">
    <property type="entry name" value="EscU C-terminal domain-like"/>
    <property type="match status" value="1"/>
</dbReference>
<name>A0A1A9N9T2_9BURK</name>
<gene>
    <name evidence="1" type="ORF">A6V37_38150</name>
</gene>
<dbReference type="AlphaFoldDB" id="A0A1A9N9T2"/>
<protein>
    <submittedName>
        <fullName evidence="1">Uncharacterized protein</fullName>
    </submittedName>
</protein>
<proteinExistence type="predicted"/>